<feature type="compositionally biased region" description="Polar residues" evidence="10">
    <location>
        <begin position="193"/>
        <end position="214"/>
    </location>
</feature>
<feature type="domain" description="Myb-like" evidence="11">
    <location>
        <begin position="16"/>
        <end position="66"/>
    </location>
</feature>
<feature type="domain" description="HTH myb-type" evidence="13">
    <location>
        <begin position="16"/>
        <end position="70"/>
    </location>
</feature>
<dbReference type="NCBIfam" id="TIGR01557">
    <property type="entry name" value="myb_SHAQKYF"/>
    <property type="match status" value="1"/>
</dbReference>
<keyword evidence="3" id="KW-0378">Hydrolase</keyword>
<organism evidence="14 15">
    <name type="scientific">[Myrmecia] bisecta</name>
    <dbReference type="NCBI Taxonomy" id="41462"/>
    <lineage>
        <taxon>Eukaryota</taxon>
        <taxon>Viridiplantae</taxon>
        <taxon>Chlorophyta</taxon>
        <taxon>core chlorophytes</taxon>
        <taxon>Trebouxiophyceae</taxon>
        <taxon>Trebouxiales</taxon>
        <taxon>Trebouxiaceae</taxon>
        <taxon>Myrmecia</taxon>
    </lineage>
</organism>
<evidence type="ECO:0000256" key="9">
    <source>
        <dbReference type="ARBA" id="ARBA00023242"/>
    </source>
</evidence>
<dbReference type="PANTHER" id="PTHR12802">
    <property type="entry name" value="SWI/SNF COMPLEX-RELATED"/>
    <property type="match status" value="1"/>
</dbReference>
<dbReference type="GO" id="GO:0006508">
    <property type="term" value="P:proteolysis"/>
    <property type="evidence" value="ECO:0007669"/>
    <property type="project" value="UniProtKB-KW"/>
</dbReference>
<dbReference type="PROSITE" id="PS51293">
    <property type="entry name" value="SANT"/>
    <property type="match status" value="1"/>
</dbReference>
<evidence type="ECO:0000256" key="2">
    <source>
        <dbReference type="ARBA" id="ARBA00022723"/>
    </source>
</evidence>
<evidence type="ECO:0000259" key="13">
    <source>
        <dbReference type="PROSITE" id="PS51294"/>
    </source>
</evidence>
<evidence type="ECO:0000256" key="6">
    <source>
        <dbReference type="ARBA" id="ARBA00023049"/>
    </source>
</evidence>
<sequence length="387" mass="41622">MAGGSAGQQTTRKPYKITKQRERWSEQEHEKFLRALQKYGRRWKDIVDYVGTRSVAQVRSHAQKYFLKLEKSGEASGVPPARPKKRAAKPYPVQNAVVRGKPEKASAAATQKPTLLAELDPLGPRPTSSSPSSQLDPSSSSALASSLLPSDSMLRLSDALPAGDLLNVSDPLDTSDLLGCSDAGHPSGDKESNGSNAETSGVMSGSRQDHLTSSMSSADFRYASCLVDPDYQGANDGETEQQRQDFTSTAMEDASPTPDAGKLYAIVGSMFENGCTMDQQVSMMEQLPPGQRETLLAMMNQLTFNLKEAMTTQQMELEQFKEQGPSISPPFASQPSAPEGSGLCQDLDPWKLGSGDPLWQAVEAAQIPTSDANLQAPSGANNSVFPF</sequence>
<reference evidence="14 15" key="1">
    <citation type="journal article" date="2024" name="Nat. Commun.">
        <title>Phylogenomics reveals the evolutionary origins of lichenization in chlorophyte algae.</title>
        <authorList>
            <person name="Puginier C."/>
            <person name="Libourel C."/>
            <person name="Otte J."/>
            <person name="Skaloud P."/>
            <person name="Haon M."/>
            <person name="Grisel S."/>
            <person name="Petersen M."/>
            <person name="Berrin J.G."/>
            <person name="Delaux P.M."/>
            <person name="Dal Grande F."/>
            <person name="Keller J."/>
        </authorList>
    </citation>
    <scope>NUCLEOTIDE SEQUENCE [LARGE SCALE GENOMIC DNA]</scope>
    <source>
        <strain evidence="14 15">SAG 2043</strain>
    </source>
</reference>
<keyword evidence="1" id="KW-0645">Protease</keyword>
<dbReference type="PROSITE" id="PS51294">
    <property type="entry name" value="HTH_MYB"/>
    <property type="match status" value="1"/>
</dbReference>
<comment type="caution">
    <text evidence="14">The sequence shown here is derived from an EMBL/GenBank/DDBJ whole genome shotgun (WGS) entry which is preliminary data.</text>
</comment>
<name>A0AAW1PKC8_9CHLO</name>
<dbReference type="InterPro" id="IPR009057">
    <property type="entry name" value="Homeodomain-like_sf"/>
</dbReference>
<keyword evidence="7" id="KW-0238">DNA-binding</keyword>
<proteinExistence type="predicted"/>
<evidence type="ECO:0000256" key="4">
    <source>
        <dbReference type="ARBA" id="ARBA00022833"/>
    </source>
</evidence>
<dbReference type="AlphaFoldDB" id="A0AAW1PKC8"/>
<keyword evidence="15" id="KW-1185">Reference proteome</keyword>
<evidence type="ECO:0000259" key="11">
    <source>
        <dbReference type="PROSITE" id="PS50090"/>
    </source>
</evidence>
<gene>
    <name evidence="14" type="ORF">WJX72_008539</name>
</gene>
<evidence type="ECO:0000256" key="10">
    <source>
        <dbReference type="SAM" id="MobiDB-lite"/>
    </source>
</evidence>
<dbReference type="GO" id="GO:0046872">
    <property type="term" value="F:metal ion binding"/>
    <property type="evidence" value="ECO:0007669"/>
    <property type="project" value="UniProtKB-KW"/>
</dbReference>
<keyword evidence="9" id="KW-0539">Nucleus</keyword>
<dbReference type="InterPro" id="IPR001005">
    <property type="entry name" value="SANT/Myb"/>
</dbReference>
<keyword evidence="2" id="KW-0479">Metal-binding</keyword>
<keyword evidence="4" id="KW-0862">Zinc</keyword>
<evidence type="ECO:0000313" key="15">
    <source>
        <dbReference type="Proteomes" id="UP001489004"/>
    </source>
</evidence>
<dbReference type="SMART" id="SM00717">
    <property type="entry name" value="SANT"/>
    <property type="match status" value="1"/>
</dbReference>
<keyword evidence="5" id="KW-0805">Transcription regulation</keyword>
<protein>
    <submittedName>
        <fullName evidence="14">Uncharacterized protein</fullName>
    </submittedName>
</protein>
<dbReference type="EMBL" id="JALJOR010000010">
    <property type="protein sequence ID" value="KAK9810318.1"/>
    <property type="molecule type" value="Genomic_DNA"/>
</dbReference>
<evidence type="ECO:0000259" key="12">
    <source>
        <dbReference type="PROSITE" id="PS51293"/>
    </source>
</evidence>
<dbReference type="GO" id="GO:0003677">
    <property type="term" value="F:DNA binding"/>
    <property type="evidence" value="ECO:0007669"/>
    <property type="project" value="UniProtKB-KW"/>
</dbReference>
<evidence type="ECO:0000313" key="14">
    <source>
        <dbReference type="EMBL" id="KAK9810318.1"/>
    </source>
</evidence>
<dbReference type="InterPro" id="IPR006447">
    <property type="entry name" value="Myb_dom_plants"/>
</dbReference>
<feature type="region of interest" description="Disordered" evidence="10">
    <location>
        <begin position="1"/>
        <end position="22"/>
    </location>
</feature>
<evidence type="ECO:0000256" key="8">
    <source>
        <dbReference type="ARBA" id="ARBA00023163"/>
    </source>
</evidence>
<feature type="domain" description="SANT" evidence="12">
    <location>
        <begin position="19"/>
        <end position="70"/>
    </location>
</feature>
<dbReference type="PROSITE" id="PS50090">
    <property type="entry name" value="MYB_LIKE"/>
    <property type="match status" value="1"/>
</dbReference>
<dbReference type="FunFam" id="1.10.10.60:FF:000151">
    <property type="entry name" value="histone H2A deubiquitinase MYSM1 isoform X2"/>
    <property type="match status" value="1"/>
</dbReference>
<dbReference type="GO" id="GO:0008237">
    <property type="term" value="F:metallopeptidase activity"/>
    <property type="evidence" value="ECO:0007669"/>
    <property type="project" value="UniProtKB-KW"/>
</dbReference>
<dbReference type="PANTHER" id="PTHR12802:SF155">
    <property type="entry name" value="DEUBIQUITINASE MYSM1"/>
    <property type="match status" value="1"/>
</dbReference>
<dbReference type="Proteomes" id="UP001489004">
    <property type="component" value="Unassembled WGS sequence"/>
</dbReference>
<feature type="compositionally biased region" description="Low complexity" evidence="10">
    <location>
        <begin position="128"/>
        <end position="144"/>
    </location>
</feature>
<feature type="region of interest" description="Disordered" evidence="10">
    <location>
        <begin position="177"/>
        <end position="214"/>
    </location>
</feature>
<evidence type="ECO:0000256" key="1">
    <source>
        <dbReference type="ARBA" id="ARBA00022670"/>
    </source>
</evidence>
<evidence type="ECO:0000256" key="5">
    <source>
        <dbReference type="ARBA" id="ARBA00023015"/>
    </source>
</evidence>
<dbReference type="CDD" id="cd00167">
    <property type="entry name" value="SANT"/>
    <property type="match status" value="1"/>
</dbReference>
<feature type="region of interest" description="Disordered" evidence="10">
    <location>
        <begin position="323"/>
        <end position="343"/>
    </location>
</feature>
<evidence type="ECO:0000256" key="7">
    <source>
        <dbReference type="ARBA" id="ARBA00023125"/>
    </source>
</evidence>
<keyword evidence="6" id="KW-0482">Metalloprotease</keyword>
<accession>A0AAW1PKC8</accession>
<feature type="region of interest" description="Disordered" evidence="10">
    <location>
        <begin position="231"/>
        <end position="257"/>
    </location>
</feature>
<keyword evidence="8" id="KW-0804">Transcription</keyword>
<dbReference type="Gene3D" id="1.10.10.60">
    <property type="entry name" value="Homeodomain-like"/>
    <property type="match status" value="1"/>
</dbReference>
<dbReference type="Pfam" id="PF00249">
    <property type="entry name" value="Myb_DNA-binding"/>
    <property type="match status" value="1"/>
</dbReference>
<dbReference type="InterPro" id="IPR017884">
    <property type="entry name" value="SANT_dom"/>
</dbReference>
<dbReference type="SUPFAM" id="SSF46689">
    <property type="entry name" value="Homeodomain-like"/>
    <property type="match status" value="1"/>
</dbReference>
<evidence type="ECO:0000256" key="3">
    <source>
        <dbReference type="ARBA" id="ARBA00022801"/>
    </source>
</evidence>
<dbReference type="InterPro" id="IPR017930">
    <property type="entry name" value="Myb_dom"/>
</dbReference>
<feature type="region of interest" description="Disordered" evidence="10">
    <location>
        <begin position="70"/>
        <end position="144"/>
    </location>
</feature>